<name>A0AAN7VQT4_9PEZI</name>
<feature type="compositionally biased region" description="Basic and acidic residues" evidence="1">
    <location>
        <begin position="405"/>
        <end position="446"/>
    </location>
</feature>
<protein>
    <submittedName>
        <fullName evidence="2">Uncharacterized protein</fullName>
    </submittedName>
</protein>
<feature type="region of interest" description="Disordered" evidence="1">
    <location>
        <begin position="398"/>
        <end position="475"/>
    </location>
</feature>
<reference evidence="2" key="1">
    <citation type="submission" date="2023-08" db="EMBL/GenBank/DDBJ databases">
        <title>Black Yeasts Isolated from many extreme environments.</title>
        <authorList>
            <person name="Coleine C."/>
            <person name="Stajich J.E."/>
            <person name="Selbmann L."/>
        </authorList>
    </citation>
    <scope>NUCLEOTIDE SEQUENCE</scope>
    <source>
        <strain evidence="2">CCFEE 5810</strain>
    </source>
</reference>
<accession>A0AAN7VQT4</accession>
<dbReference type="AlphaFoldDB" id="A0AAN7VQT4"/>
<dbReference type="PANTHER" id="PTHR38790:SF9">
    <property type="entry name" value="F-BOX DOMAIN-CONTAINING PROTEIN"/>
    <property type="match status" value="1"/>
</dbReference>
<dbReference type="Proteomes" id="UP001310594">
    <property type="component" value="Unassembled WGS sequence"/>
</dbReference>
<proteinExistence type="predicted"/>
<organism evidence="2 3">
    <name type="scientific">Elasticomyces elasticus</name>
    <dbReference type="NCBI Taxonomy" id="574655"/>
    <lineage>
        <taxon>Eukaryota</taxon>
        <taxon>Fungi</taxon>
        <taxon>Dikarya</taxon>
        <taxon>Ascomycota</taxon>
        <taxon>Pezizomycotina</taxon>
        <taxon>Dothideomycetes</taxon>
        <taxon>Dothideomycetidae</taxon>
        <taxon>Mycosphaerellales</taxon>
        <taxon>Teratosphaeriaceae</taxon>
        <taxon>Elasticomyces</taxon>
    </lineage>
</organism>
<evidence type="ECO:0000256" key="1">
    <source>
        <dbReference type="SAM" id="MobiDB-lite"/>
    </source>
</evidence>
<evidence type="ECO:0000313" key="2">
    <source>
        <dbReference type="EMBL" id="KAK5690074.1"/>
    </source>
</evidence>
<comment type="caution">
    <text evidence="2">The sequence shown here is derived from an EMBL/GenBank/DDBJ whole genome shotgun (WGS) entry which is preliminary data.</text>
</comment>
<evidence type="ECO:0000313" key="3">
    <source>
        <dbReference type="Proteomes" id="UP001310594"/>
    </source>
</evidence>
<dbReference type="EMBL" id="JAVRQU010000027">
    <property type="protein sequence ID" value="KAK5690074.1"/>
    <property type="molecule type" value="Genomic_DNA"/>
</dbReference>
<gene>
    <name evidence="2" type="ORF">LTR97_012559</name>
</gene>
<dbReference type="PANTHER" id="PTHR38790">
    <property type="entry name" value="2EXR DOMAIN-CONTAINING PROTEIN-RELATED"/>
    <property type="match status" value="1"/>
</dbReference>
<feature type="compositionally biased region" description="Low complexity" evidence="1">
    <location>
        <begin position="448"/>
        <end position="458"/>
    </location>
</feature>
<sequence length="475" mass="54008">MADNASASVPKALKILNIKRRTNLLGLPRELRDVIYEYALVQPSYWDKPHEPQCPLIDPKKAWQWPVYRTWYETVDEIVDNRSIPGTPLDQVTSTNPLTDDQVEDCFDAGCHSRLGINLRLANRQVFTETEDIFWTKNTFCYSDPVMMVHDLANCVELDGKNICGLPGPCDMYDMPKSVKAKIPGLIVLMLNMLPNLTEVELPARIAVAHLTEFSKLHLPHLTTVRATDVQAMRVGSLADSARIDLHQSKSIAMPTRCTAYRLYDDCGRFEILNSQPDSSLSACTWCWMTLHNLAESTLGTWIHRFQLLATGRDRVMRIADAVQESLKDNVPGQLPHGEPLKMVVRIDGRADKGEVVKLHGLPVIDAAARLALRVRSRKRANLRFPPADEEVVVPCRKEKRRERQRPVLDLRERLPQPDERSERLALRAKRHEEEARVEAQERESDAEASAMEMSEAMQQLSLDRDAAKKRSGRR</sequence>